<protein>
    <submittedName>
        <fullName evidence="14">Stage IV sporulation protein FB</fullName>
    </submittedName>
</protein>
<dbReference type="GO" id="GO:0016020">
    <property type="term" value="C:membrane"/>
    <property type="evidence" value="ECO:0007669"/>
    <property type="project" value="UniProtKB-SubCell"/>
</dbReference>
<sequence length="284" mass="34170">MGKINDRFIYIHPTFWFIVVLSILTGMFYHILIIFIIVTWHELGHFFMAKSFNWEIRRITLWIFGGVMETDEHLNKPLNEQFLVTIAGPVQHLLIFLIILLLKQTTLLLPEHLAFAYQYNLLILFFNFLPIWPLDGGKLLSFIFHIVSPFKRAHQYTLIFSFMSIFIFLICMIKWSQALVNVAVLITFLFWENKLEWKRRLYVYQRFLLARMNQHIKEKKMQPLLFLSHVKLKSVFEHFYLNKFHPILIRDKQIITSELDCLNYYFNQGQYHATLSDLTQQTKK</sequence>
<evidence type="ECO:0000256" key="4">
    <source>
        <dbReference type="ARBA" id="ARBA00022670"/>
    </source>
</evidence>
<keyword evidence="15" id="KW-1185">Reference proteome</keyword>
<evidence type="ECO:0000313" key="14">
    <source>
        <dbReference type="EMBL" id="BAM47153.1"/>
    </source>
</evidence>
<evidence type="ECO:0000256" key="3">
    <source>
        <dbReference type="ARBA" id="ARBA00007931"/>
    </source>
</evidence>
<evidence type="ECO:0000256" key="1">
    <source>
        <dbReference type="ARBA" id="ARBA00001947"/>
    </source>
</evidence>
<gene>
    <name evidence="14" type="primary">spoIVFB</name>
    <name evidence="14" type="ordered locus">AXY_10210</name>
</gene>
<reference evidence="14 15" key="1">
    <citation type="submission" date="2011-01" db="EMBL/GenBank/DDBJ databases">
        <title>Whole genome sequence of Amphibacillus xylinus NBRC 15112.</title>
        <authorList>
            <person name="Nakazawa H."/>
            <person name="Katano Y."/>
            <person name="Nakamura S."/>
            <person name="Sasagawa M."/>
            <person name="Fukada J."/>
            <person name="Arai T."/>
            <person name="Sasakura N."/>
            <person name="Mochizuki D."/>
            <person name="Hosoyama A."/>
            <person name="Harada K."/>
            <person name="Horikawa H."/>
            <person name="Kato Y."/>
            <person name="Harada T."/>
            <person name="Sasaki K."/>
            <person name="Sekiguchi M."/>
            <person name="Hodoyama M."/>
            <person name="Nishiko R."/>
            <person name="Narita H."/>
            <person name="Hanamaki A."/>
            <person name="Hata C."/>
            <person name="Konno Y."/>
            <person name="Niimura Y."/>
            <person name="Yamazaki S."/>
            <person name="Fujita N."/>
        </authorList>
    </citation>
    <scope>NUCLEOTIDE SEQUENCE [LARGE SCALE GENOMIC DNA]</scope>
    <source>
        <strain evidence="15">ATCC 51415 / DSM 6626 / JCM 7361 / LMG 17667 / NBRC 15112 / Ep01</strain>
    </source>
</reference>
<keyword evidence="4" id="KW-0645">Protease</keyword>
<dbReference type="EMBL" id="AP012050">
    <property type="protein sequence ID" value="BAM47153.1"/>
    <property type="molecule type" value="Genomic_DNA"/>
</dbReference>
<keyword evidence="6" id="KW-0479">Metal-binding</keyword>
<dbReference type="eggNOG" id="COG1994">
    <property type="taxonomic scope" value="Bacteria"/>
</dbReference>
<keyword evidence="7" id="KW-0378">Hydrolase</keyword>
<evidence type="ECO:0000256" key="12">
    <source>
        <dbReference type="SAM" id="Phobius"/>
    </source>
</evidence>
<evidence type="ECO:0000259" key="13">
    <source>
        <dbReference type="Pfam" id="PF02163"/>
    </source>
</evidence>
<keyword evidence="10" id="KW-0482">Metalloprotease</keyword>
<dbReference type="Proteomes" id="UP000006294">
    <property type="component" value="Chromosome"/>
</dbReference>
<keyword evidence="9 12" id="KW-1133">Transmembrane helix</keyword>
<dbReference type="GO" id="GO:0046872">
    <property type="term" value="F:metal ion binding"/>
    <property type="evidence" value="ECO:0007669"/>
    <property type="project" value="UniProtKB-KW"/>
</dbReference>
<proteinExistence type="inferred from homology"/>
<dbReference type="AlphaFoldDB" id="K0J781"/>
<evidence type="ECO:0000256" key="11">
    <source>
        <dbReference type="ARBA" id="ARBA00023136"/>
    </source>
</evidence>
<feature type="domain" description="Peptidase M50" evidence="13">
    <location>
        <begin position="112"/>
        <end position="166"/>
    </location>
</feature>
<evidence type="ECO:0000256" key="6">
    <source>
        <dbReference type="ARBA" id="ARBA00022723"/>
    </source>
</evidence>
<feature type="transmembrane region" description="Helical" evidence="12">
    <location>
        <begin position="114"/>
        <end position="132"/>
    </location>
</feature>
<keyword evidence="8" id="KW-0862">Zinc</keyword>
<dbReference type="STRING" id="698758.AXY_10210"/>
<evidence type="ECO:0000256" key="7">
    <source>
        <dbReference type="ARBA" id="ARBA00022801"/>
    </source>
</evidence>
<evidence type="ECO:0000256" key="2">
    <source>
        <dbReference type="ARBA" id="ARBA00004141"/>
    </source>
</evidence>
<evidence type="ECO:0000256" key="5">
    <source>
        <dbReference type="ARBA" id="ARBA00022692"/>
    </source>
</evidence>
<evidence type="ECO:0000256" key="8">
    <source>
        <dbReference type="ARBA" id="ARBA00022833"/>
    </source>
</evidence>
<dbReference type="KEGG" id="axl:AXY_10210"/>
<keyword evidence="11 12" id="KW-0472">Membrane</keyword>
<dbReference type="PANTHER" id="PTHR39188">
    <property type="entry name" value="MEMBRANE-ASSOCIATED ZINC METALLOPROTEASE M50B"/>
    <property type="match status" value="1"/>
</dbReference>
<name>K0J781_AMPXN</name>
<dbReference type="Pfam" id="PF02163">
    <property type="entry name" value="Peptidase_M50"/>
    <property type="match status" value="2"/>
</dbReference>
<organism evidence="14 15">
    <name type="scientific">Amphibacillus xylanus (strain ATCC 51415 / DSM 6626 / JCM 7361 / LMG 17667 / NBRC 15112 / Ep01)</name>
    <dbReference type="NCBI Taxonomy" id="698758"/>
    <lineage>
        <taxon>Bacteria</taxon>
        <taxon>Bacillati</taxon>
        <taxon>Bacillota</taxon>
        <taxon>Bacilli</taxon>
        <taxon>Bacillales</taxon>
        <taxon>Bacillaceae</taxon>
        <taxon>Amphibacillus</taxon>
    </lineage>
</organism>
<dbReference type="OrthoDB" id="166377at2"/>
<comment type="cofactor">
    <cofactor evidence="1">
        <name>Zn(2+)</name>
        <dbReference type="ChEBI" id="CHEBI:29105"/>
    </cofactor>
</comment>
<evidence type="ECO:0000256" key="9">
    <source>
        <dbReference type="ARBA" id="ARBA00022989"/>
    </source>
</evidence>
<comment type="subcellular location">
    <subcellularLocation>
        <location evidence="2">Membrane</location>
        <topology evidence="2">Multi-pass membrane protein</topology>
    </subcellularLocation>
</comment>
<feature type="domain" description="Peptidase M50" evidence="13">
    <location>
        <begin position="30"/>
        <end position="102"/>
    </location>
</feature>
<dbReference type="PANTHER" id="PTHR39188:SF3">
    <property type="entry name" value="STAGE IV SPORULATION PROTEIN FB"/>
    <property type="match status" value="1"/>
</dbReference>
<dbReference type="HOGENOM" id="CLU_037123_0_0_9"/>
<dbReference type="GO" id="GO:0008237">
    <property type="term" value="F:metallopeptidase activity"/>
    <property type="evidence" value="ECO:0007669"/>
    <property type="project" value="UniProtKB-KW"/>
</dbReference>
<feature type="transmembrane region" description="Helical" evidence="12">
    <location>
        <begin position="15"/>
        <end position="40"/>
    </location>
</feature>
<feature type="transmembrane region" description="Helical" evidence="12">
    <location>
        <begin position="158"/>
        <end position="191"/>
    </location>
</feature>
<keyword evidence="5 12" id="KW-0812">Transmembrane</keyword>
<dbReference type="InterPro" id="IPR008915">
    <property type="entry name" value="Peptidase_M50"/>
</dbReference>
<accession>K0J781</accession>
<feature type="transmembrane region" description="Helical" evidence="12">
    <location>
        <begin position="82"/>
        <end position="102"/>
    </location>
</feature>
<evidence type="ECO:0000313" key="15">
    <source>
        <dbReference type="Proteomes" id="UP000006294"/>
    </source>
</evidence>
<evidence type="ECO:0000256" key="10">
    <source>
        <dbReference type="ARBA" id="ARBA00023049"/>
    </source>
</evidence>
<dbReference type="GO" id="GO:0006508">
    <property type="term" value="P:proteolysis"/>
    <property type="evidence" value="ECO:0007669"/>
    <property type="project" value="UniProtKB-KW"/>
</dbReference>
<comment type="similarity">
    <text evidence="3">Belongs to the peptidase M50B family.</text>
</comment>